<dbReference type="InterPro" id="IPR057700">
    <property type="entry name" value="DUF7940"/>
</dbReference>
<dbReference type="Pfam" id="PF25612">
    <property type="entry name" value="DUF7940"/>
    <property type="match status" value="1"/>
</dbReference>
<keyword evidence="3" id="KW-1185">Reference proteome</keyword>
<organism evidence="2 3">
    <name type="scientific">Dickeya solani</name>
    <dbReference type="NCBI Taxonomy" id="1089444"/>
    <lineage>
        <taxon>Bacteria</taxon>
        <taxon>Pseudomonadati</taxon>
        <taxon>Pseudomonadota</taxon>
        <taxon>Gammaproteobacteria</taxon>
        <taxon>Enterobacterales</taxon>
        <taxon>Pectobacteriaceae</taxon>
        <taxon>Dickeya</taxon>
    </lineage>
</organism>
<dbReference type="RefSeq" id="WP_057083775.1">
    <property type="nucleotide sequence ID" value="NZ_CP104920.1"/>
</dbReference>
<evidence type="ECO:0000313" key="2">
    <source>
        <dbReference type="EMBL" id="MDV7043412.1"/>
    </source>
</evidence>
<gene>
    <name evidence="2" type="ORF">RUJ08_14890</name>
</gene>
<sequence>MKMIDDWKSCWRWFSVHALALAGVIPAVWAELPDDMKASIPAGVMGLVTLAVALCGIVGRLVKQDSQQ</sequence>
<dbReference type="EMBL" id="JAWLLM010000016">
    <property type="protein sequence ID" value="MDV7043412.1"/>
    <property type="molecule type" value="Genomic_DNA"/>
</dbReference>
<proteinExistence type="predicted"/>
<keyword evidence="1" id="KW-0472">Membrane</keyword>
<keyword evidence="1" id="KW-1133">Transmembrane helix</keyword>
<evidence type="ECO:0008006" key="4">
    <source>
        <dbReference type="Google" id="ProtNLM"/>
    </source>
</evidence>
<accession>A0ABU4EH82</accession>
<evidence type="ECO:0000313" key="3">
    <source>
        <dbReference type="Proteomes" id="UP001187868"/>
    </source>
</evidence>
<feature type="transmembrane region" description="Helical" evidence="1">
    <location>
        <begin position="40"/>
        <end position="62"/>
    </location>
</feature>
<name>A0ABU4EH82_9GAMM</name>
<protein>
    <recommendedName>
        <fullName evidence="4">Holin</fullName>
    </recommendedName>
</protein>
<keyword evidence="1" id="KW-0812">Transmembrane</keyword>
<reference evidence="2 3" key="1">
    <citation type="submission" date="2023-10" db="EMBL/GenBank/DDBJ databases">
        <title>Clonality and diversity in the soft rot Dickeya solani phytopathogen.</title>
        <authorList>
            <person name="Pedron J."/>
            <person name="Van Gijisegem F."/>
            <person name="Portier P."/>
            <person name="Taghouti G."/>
        </authorList>
    </citation>
    <scope>NUCLEOTIDE SEQUENCE [LARGE SCALE GENOMIC DNA]</scope>
    <source>
        <strain evidence="2 3">FVG2-MFV017-A9</strain>
    </source>
</reference>
<dbReference type="Proteomes" id="UP001187868">
    <property type="component" value="Unassembled WGS sequence"/>
</dbReference>
<evidence type="ECO:0000256" key="1">
    <source>
        <dbReference type="SAM" id="Phobius"/>
    </source>
</evidence>
<comment type="caution">
    <text evidence="2">The sequence shown here is derived from an EMBL/GenBank/DDBJ whole genome shotgun (WGS) entry which is preliminary data.</text>
</comment>